<dbReference type="Proteomes" id="UP000265520">
    <property type="component" value="Unassembled WGS sequence"/>
</dbReference>
<feature type="coiled-coil region" evidence="1">
    <location>
        <begin position="5"/>
        <end position="32"/>
    </location>
</feature>
<organism evidence="2 3">
    <name type="scientific">Trifolium medium</name>
    <dbReference type="NCBI Taxonomy" id="97028"/>
    <lineage>
        <taxon>Eukaryota</taxon>
        <taxon>Viridiplantae</taxon>
        <taxon>Streptophyta</taxon>
        <taxon>Embryophyta</taxon>
        <taxon>Tracheophyta</taxon>
        <taxon>Spermatophyta</taxon>
        <taxon>Magnoliopsida</taxon>
        <taxon>eudicotyledons</taxon>
        <taxon>Gunneridae</taxon>
        <taxon>Pentapetalae</taxon>
        <taxon>rosids</taxon>
        <taxon>fabids</taxon>
        <taxon>Fabales</taxon>
        <taxon>Fabaceae</taxon>
        <taxon>Papilionoideae</taxon>
        <taxon>50 kb inversion clade</taxon>
        <taxon>NPAAA clade</taxon>
        <taxon>Hologalegina</taxon>
        <taxon>IRL clade</taxon>
        <taxon>Trifolieae</taxon>
        <taxon>Trifolium</taxon>
    </lineage>
</organism>
<accession>A0A392Q085</accession>
<keyword evidence="1" id="KW-0175">Coiled coil</keyword>
<dbReference type="EMBL" id="LXQA010103936">
    <property type="protein sequence ID" value="MCI17120.1"/>
    <property type="molecule type" value="Genomic_DNA"/>
</dbReference>
<protein>
    <submittedName>
        <fullName evidence="2">Myosin-H heavy chain-like</fullName>
    </submittedName>
</protein>
<name>A0A392Q085_9FABA</name>
<proteinExistence type="predicted"/>
<sequence>AARETGALKEAKDKLEKRVEELTWRLDIEKHMRVCMNSQIVYHDKH</sequence>
<evidence type="ECO:0000256" key="1">
    <source>
        <dbReference type="SAM" id="Coils"/>
    </source>
</evidence>
<evidence type="ECO:0000313" key="2">
    <source>
        <dbReference type="EMBL" id="MCI17120.1"/>
    </source>
</evidence>
<evidence type="ECO:0000313" key="3">
    <source>
        <dbReference type="Proteomes" id="UP000265520"/>
    </source>
</evidence>
<dbReference type="AlphaFoldDB" id="A0A392Q085"/>
<feature type="non-terminal residue" evidence="2">
    <location>
        <position position="1"/>
    </location>
</feature>
<keyword evidence="3" id="KW-1185">Reference proteome</keyword>
<comment type="caution">
    <text evidence="2">The sequence shown here is derived from an EMBL/GenBank/DDBJ whole genome shotgun (WGS) entry which is preliminary data.</text>
</comment>
<reference evidence="2 3" key="1">
    <citation type="journal article" date="2018" name="Front. Plant Sci.">
        <title>Red Clover (Trifolium pratense) and Zigzag Clover (T. medium) - A Picture of Genomic Similarities and Differences.</title>
        <authorList>
            <person name="Dluhosova J."/>
            <person name="Istvanek J."/>
            <person name="Nedelnik J."/>
            <person name="Repkova J."/>
        </authorList>
    </citation>
    <scope>NUCLEOTIDE SEQUENCE [LARGE SCALE GENOMIC DNA]</scope>
    <source>
        <strain evidence="3">cv. 10/8</strain>
        <tissue evidence="2">Leaf</tissue>
    </source>
</reference>